<dbReference type="OrthoDB" id="9777271at2"/>
<dbReference type="Pfam" id="PF01928">
    <property type="entry name" value="CYTH"/>
    <property type="match status" value="1"/>
</dbReference>
<feature type="domain" description="CHAD" evidence="2">
    <location>
        <begin position="258"/>
        <end position="548"/>
    </location>
</feature>
<dbReference type="SUPFAM" id="SSF55154">
    <property type="entry name" value="CYTH-like phosphatases"/>
    <property type="match status" value="1"/>
</dbReference>
<dbReference type="GO" id="GO:0050355">
    <property type="term" value="F:inorganic triphosphate phosphatase activity"/>
    <property type="evidence" value="ECO:0007669"/>
    <property type="project" value="InterPro"/>
</dbReference>
<keyword evidence="4" id="KW-1185">Reference proteome</keyword>
<dbReference type="InterPro" id="IPR007899">
    <property type="entry name" value="CHAD_dom"/>
</dbReference>
<dbReference type="Pfam" id="PF05235">
    <property type="entry name" value="CHAD"/>
    <property type="match status" value="1"/>
</dbReference>
<name>A0A2V2LIR7_9RHOB</name>
<dbReference type="InterPro" id="IPR033469">
    <property type="entry name" value="CYTH-like_dom_sf"/>
</dbReference>
<dbReference type="CDD" id="cd07756">
    <property type="entry name" value="CYTH-like_Pase_CHAD"/>
    <property type="match status" value="1"/>
</dbReference>
<sequence>MGRVRPKAPRRKGPRCDQNTASWIAAIAQQEYLGSMKEIELKFLLTEEQADALDALLPTLQGLHARPETRQLRSAYHDTESGALRGAGIALRLRHDGLGCVQTAKGAISHHGGIQTTLESETPRPDGALDVAAIPHDGLREQVQALTAGAPLAARVETEMRRHSATVSLPGGGAAEIAVDRGTLRGGGRSAPLTELEIELKGGTVPAVYDLARQILPEGGLRLSRRSKAARAFALADGHDAVDRPALRKANPVPLQAHQTAESAARDVLRECFDQIARNADFVQVSDAPEGPHQLRIGLRRLRAAFDVFGVVLDGPACAHLKAEARWLAHEAGAVRDLDVTVQDLLAPEATAHPMEPGFQRLAAHLTARADAQRLSLRGALTGARAQAFLLDLARFTEARGWLDLADFGQSAQLAQPLSAIATAALDRHWKRAAKRARGIDHLDIEARHDLRKALKGLRYAVEFLAPVLPAGATKTFTKRLRTLQDLFGELNDLAMAQEMLTGADAPGGDDPQAQRAVGWILGSRSVRAEADWAGARKLWHALRDAPRPWDTPG</sequence>
<dbReference type="InterPro" id="IPR039013">
    <property type="entry name" value="YgiF"/>
</dbReference>
<proteinExistence type="predicted"/>
<dbReference type="Gene3D" id="1.40.20.10">
    <property type="entry name" value="CHAD domain"/>
    <property type="match status" value="1"/>
</dbReference>
<dbReference type="PROSITE" id="PS51708">
    <property type="entry name" value="CHAD"/>
    <property type="match status" value="1"/>
</dbReference>
<dbReference type="PANTHER" id="PTHR39569">
    <property type="entry name" value="INORGANIC TRIPHOSPHATASE"/>
    <property type="match status" value="1"/>
</dbReference>
<accession>A0A2V2LIR7</accession>
<dbReference type="PANTHER" id="PTHR39569:SF1">
    <property type="entry name" value="INORGANIC TRIPHOSPHATASE"/>
    <property type="match status" value="1"/>
</dbReference>
<organism evidence="3 4">
    <name type="scientific">Meridianimarinicoccus roseus</name>
    <dbReference type="NCBI Taxonomy" id="2072018"/>
    <lineage>
        <taxon>Bacteria</taxon>
        <taxon>Pseudomonadati</taxon>
        <taxon>Pseudomonadota</taxon>
        <taxon>Alphaproteobacteria</taxon>
        <taxon>Rhodobacterales</taxon>
        <taxon>Paracoccaceae</taxon>
        <taxon>Meridianimarinicoccus</taxon>
    </lineage>
</organism>
<feature type="domain" description="CYTH" evidence="1">
    <location>
        <begin position="36"/>
        <end position="239"/>
    </location>
</feature>
<dbReference type="SMART" id="SM01118">
    <property type="entry name" value="CYTH"/>
    <property type="match status" value="1"/>
</dbReference>
<gene>
    <name evidence="3" type="ORF">DKT77_16670</name>
</gene>
<dbReference type="PROSITE" id="PS51707">
    <property type="entry name" value="CYTH"/>
    <property type="match status" value="1"/>
</dbReference>
<evidence type="ECO:0000313" key="4">
    <source>
        <dbReference type="Proteomes" id="UP000245680"/>
    </source>
</evidence>
<comment type="caution">
    <text evidence="3">The sequence shown here is derived from an EMBL/GenBank/DDBJ whole genome shotgun (WGS) entry which is preliminary data.</text>
</comment>
<dbReference type="EMBL" id="QGKU01000048">
    <property type="protein sequence ID" value="PWR01743.1"/>
    <property type="molecule type" value="Genomic_DNA"/>
</dbReference>
<dbReference type="AlphaFoldDB" id="A0A2V2LIR7"/>
<protein>
    <submittedName>
        <fullName evidence="3">Inorganic triphosphatase</fullName>
    </submittedName>
</protein>
<dbReference type="Proteomes" id="UP000245680">
    <property type="component" value="Unassembled WGS sequence"/>
</dbReference>
<evidence type="ECO:0000259" key="1">
    <source>
        <dbReference type="PROSITE" id="PS51707"/>
    </source>
</evidence>
<dbReference type="InterPro" id="IPR038186">
    <property type="entry name" value="CHAD_dom_sf"/>
</dbReference>
<evidence type="ECO:0000313" key="3">
    <source>
        <dbReference type="EMBL" id="PWR01743.1"/>
    </source>
</evidence>
<dbReference type="GO" id="GO:0046872">
    <property type="term" value="F:metal ion binding"/>
    <property type="evidence" value="ECO:0007669"/>
    <property type="project" value="TreeGrafter"/>
</dbReference>
<dbReference type="SMART" id="SM00880">
    <property type="entry name" value="CHAD"/>
    <property type="match status" value="1"/>
</dbReference>
<dbReference type="Gene3D" id="2.40.320.10">
    <property type="entry name" value="Hypothetical Protein Pfu-838710-001"/>
    <property type="match status" value="1"/>
</dbReference>
<dbReference type="InterPro" id="IPR023577">
    <property type="entry name" value="CYTH_domain"/>
</dbReference>
<reference evidence="3 4" key="1">
    <citation type="submission" date="2018-05" db="EMBL/GenBank/DDBJ databases">
        <title>Rhodobacteraceae gen. nov., sp. nov. isolated from sea water.</title>
        <authorList>
            <person name="Ren Y."/>
        </authorList>
    </citation>
    <scope>NUCLEOTIDE SEQUENCE [LARGE SCALE GENOMIC DNA]</scope>
    <source>
        <strain evidence="3 4">TG-679</strain>
    </source>
</reference>
<evidence type="ECO:0000259" key="2">
    <source>
        <dbReference type="PROSITE" id="PS51708"/>
    </source>
</evidence>